<name>A0ABV2JQ94_9STRE</name>
<evidence type="ECO:0000313" key="2">
    <source>
        <dbReference type="EMBL" id="MET3645149.1"/>
    </source>
</evidence>
<protein>
    <submittedName>
        <fullName evidence="2">Uncharacterized protein</fullName>
    </submittedName>
</protein>
<keyword evidence="1" id="KW-0812">Transmembrane</keyword>
<feature type="transmembrane region" description="Helical" evidence="1">
    <location>
        <begin position="31"/>
        <end position="50"/>
    </location>
</feature>
<evidence type="ECO:0000313" key="3">
    <source>
        <dbReference type="Proteomes" id="UP001549055"/>
    </source>
</evidence>
<keyword evidence="1" id="KW-1133">Transmembrane helix</keyword>
<gene>
    <name evidence="2" type="ORF">ABID27_001798</name>
</gene>
<keyword evidence="3" id="KW-1185">Reference proteome</keyword>
<dbReference type="Proteomes" id="UP001549055">
    <property type="component" value="Unassembled WGS sequence"/>
</dbReference>
<feature type="transmembrane region" description="Helical" evidence="1">
    <location>
        <begin position="7"/>
        <end position="25"/>
    </location>
</feature>
<comment type="caution">
    <text evidence="2">The sequence shown here is derived from an EMBL/GenBank/DDBJ whole genome shotgun (WGS) entry which is preliminary data.</text>
</comment>
<reference evidence="2 3" key="1">
    <citation type="submission" date="2024-06" db="EMBL/GenBank/DDBJ databases">
        <title>Genomic Encyclopedia of Type Strains, Phase IV (KMG-IV): sequencing the most valuable type-strain genomes for metagenomic binning, comparative biology and taxonomic classification.</title>
        <authorList>
            <person name="Goeker M."/>
        </authorList>
    </citation>
    <scope>NUCLEOTIDE SEQUENCE [LARGE SCALE GENOMIC DNA]</scope>
    <source>
        <strain evidence="2 3">DSM 15349</strain>
    </source>
</reference>
<keyword evidence="1" id="KW-0472">Membrane</keyword>
<dbReference type="EMBL" id="JBEPMK010000007">
    <property type="protein sequence ID" value="MET3645149.1"/>
    <property type="molecule type" value="Genomic_DNA"/>
</dbReference>
<accession>A0ABV2JQ94</accession>
<evidence type="ECO:0000256" key="1">
    <source>
        <dbReference type="SAM" id="Phobius"/>
    </source>
</evidence>
<proteinExistence type="predicted"/>
<organism evidence="2 3">
    <name type="scientific">Streptococcus gallinaceus</name>
    <dbReference type="NCBI Taxonomy" id="165758"/>
    <lineage>
        <taxon>Bacteria</taxon>
        <taxon>Bacillati</taxon>
        <taxon>Bacillota</taxon>
        <taxon>Bacilli</taxon>
        <taxon>Lactobacillales</taxon>
        <taxon>Streptococcaceae</taxon>
        <taxon>Streptococcus</taxon>
    </lineage>
</organism>
<dbReference type="RefSeq" id="WP_253365813.1">
    <property type="nucleotide sequence ID" value="NZ_JALJXU010000007.1"/>
</dbReference>
<sequence>MKNLSKSPYGMGIVVVLGAFLSIYHLMKEEYALAILAGFLAIIWAWALYLKFYSKRKNDDKDL</sequence>